<dbReference type="PANTHER" id="PTHR13414">
    <property type="entry name" value="HUEL-CATION TRANSPORTER"/>
    <property type="match status" value="1"/>
</dbReference>
<dbReference type="Proteomes" id="UP000054495">
    <property type="component" value="Unassembled WGS sequence"/>
</dbReference>
<keyword evidence="11" id="KW-0539">Nucleus</keyword>
<dbReference type="InterPro" id="IPR027469">
    <property type="entry name" value="Cation_efflux_TMD_sf"/>
</dbReference>
<dbReference type="GO" id="GO:0005634">
    <property type="term" value="C:nucleus"/>
    <property type="evidence" value="ECO:0007669"/>
    <property type="project" value="UniProtKB-SubCell"/>
</dbReference>
<proteinExistence type="predicted"/>
<dbReference type="InterPro" id="IPR058533">
    <property type="entry name" value="Cation_efflux_TM"/>
</dbReference>
<dbReference type="InterPro" id="IPR040177">
    <property type="entry name" value="SLC30A9"/>
</dbReference>
<sequence>MMLLIVSAERGVSLVKSLFHVARPSKKSRSYENDKIDKLRAMAEFGLREDDLRDLPSQPRPVRSKAHSMTSTNVNHLYALTDVYHKALQVHGSNEALESHRRPLIAMRKELTDAERMRMRMRVETTSVSKGADRVVAIAFTLNCCDAAFKYAAAYLTGSKSLFAEAIHSTMDTCNQLILLMGIRYSARNPDNLFPYGYGNMRYVTSLISGCGIMAFGCGLSIYHGVSGLLHPAELEPLNYAYYALFMSLCFQGASAITAYREVTSKAKRAGISVLNYGTVASFIIRTNAAHLVGRSLPKRITDDIVCRLSNDPVIRSVHDVKATALGVEQSRFKAELDFDGRAITRAYLHQNVQMPMLLKEVRDIKNENELELFMETHGEKIIDRLGDEIDRIEGEITKKHPDIQHVDLEAL</sequence>
<feature type="transmembrane region" description="Helical" evidence="13">
    <location>
        <begin position="203"/>
        <end position="225"/>
    </location>
</feature>
<keyword evidence="7" id="KW-0864">Zinc transport</keyword>
<dbReference type="AlphaFoldDB" id="A0A0D6LW76"/>
<protein>
    <submittedName>
        <fullName evidence="15">Cation diffusion facilitator family transporter</fullName>
    </submittedName>
</protein>
<comment type="subcellular location">
    <subcellularLocation>
        <location evidence="2">Membrane</location>
        <topology evidence="2">Multi-pass membrane protein</topology>
    </subcellularLocation>
    <subcellularLocation>
        <location evidence="1">Nucleus</location>
    </subcellularLocation>
</comment>
<evidence type="ECO:0000313" key="16">
    <source>
        <dbReference type="Proteomes" id="UP000054495"/>
    </source>
</evidence>
<organism evidence="15 16">
    <name type="scientific">Ancylostoma ceylanicum</name>
    <dbReference type="NCBI Taxonomy" id="53326"/>
    <lineage>
        <taxon>Eukaryota</taxon>
        <taxon>Metazoa</taxon>
        <taxon>Ecdysozoa</taxon>
        <taxon>Nematoda</taxon>
        <taxon>Chromadorea</taxon>
        <taxon>Rhabditida</taxon>
        <taxon>Rhabditina</taxon>
        <taxon>Rhabditomorpha</taxon>
        <taxon>Strongyloidea</taxon>
        <taxon>Ancylostomatidae</taxon>
        <taxon>Ancylostomatinae</taxon>
        <taxon>Ancylostoma</taxon>
    </lineage>
</organism>
<dbReference type="GO" id="GO:0005783">
    <property type="term" value="C:endoplasmic reticulum"/>
    <property type="evidence" value="ECO:0007669"/>
    <property type="project" value="UniProtKB-SubCell"/>
</dbReference>
<dbReference type="EMBL" id="KE125081">
    <property type="protein sequence ID" value="EPB71882.1"/>
    <property type="molecule type" value="Genomic_DNA"/>
</dbReference>
<dbReference type="PANTHER" id="PTHR13414:SF9">
    <property type="entry name" value="PROTON-COUPLED ZINC ANTIPORTER SLC30A9, MITOCHONDRIAL"/>
    <property type="match status" value="1"/>
</dbReference>
<dbReference type="GO" id="GO:0006829">
    <property type="term" value="P:zinc ion transport"/>
    <property type="evidence" value="ECO:0007669"/>
    <property type="project" value="UniProtKB-KW"/>
</dbReference>
<evidence type="ECO:0000256" key="2">
    <source>
        <dbReference type="ARBA" id="ARBA00004141"/>
    </source>
</evidence>
<keyword evidence="5 13" id="KW-0812">Transmembrane</keyword>
<evidence type="ECO:0000256" key="10">
    <source>
        <dbReference type="ARBA" id="ARBA00023136"/>
    </source>
</evidence>
<evidence type="ECO:0000313" key="15">
    <source>
        <dbReference type="EMBL" id="EPB71882.1"/>
    </source>
</evidence>
<evidence type="ECO:0000256" key="9">
    <source>
        <dbReference type="ARBA" id="ARBA00023065"/>
    </source>
</evidence>
<dbReference type="InterPro" id="IPR037129">
    <property type="entry name" value="XPA_sf"/>
</dbReference>
<dbReference type="GO" id="GO:0031966">
    <property type="term" value="C:mitochondrial membrane"/>
    <property type="evidence" value="ECO:0007669"/>
    <property type="project" value="UniProtKB-SubCell"/>
</dbReference>
<evidence type="ECO:0000256" key="4">
    <source>
        <dbReference type="ARBA" id="ARBA00022449"/>
    </source>
</evidence>
<dbReference type="GO" id="GO:0008324">
    <property type="term" value="F:monoatomic cation transmembrane transporter activity"/>
    <property type="evidence" value="ECO:0007669"/>
    <property type="project" value="InterPro"/>
</dbReference>
<keyword evidence="4" id="KW-0050">Antiport</keyword>
<evidence type="ECO:0000256" key="7">
    <source>
        <dbReference type="ARBA" id="ARBA00022906"/>
    </source>
</evidence>
<evidence type="ECO:0000256" key="3">
    <source>
        <dbReference type="ARBA" id="ARBA00022448"/>
    </source>
</evidence>
<dbReference type="SUPFAM" id="SSF46955">
    <property type="entry name" value="Putative DNA-binding domain"/>
    <property type="match status" value="1"/>
</dbReference>
<evidence type="ECO:0000256" key="1">
    <source>
        <dbReference type="ARBA" id="ARBA00004123"/>
    </source>
</evidence>
<keyword evidence="8 13" id="KW-1133">Transmembrane helix</keyword>
<dbReference type="CDD" id="cd21075">
    <property type="entry name" value="DBD_XPA-like"/>
    <property type="match status" value="1"/>
</dbReference>
<evidence type="ECO:0000259" key="14">
    <source>
        <dbReference type="Pfam" id="PF01545"/>
    </source>
</evidence>
<dbReference type="Gene3D" id="3.90.530.10">
    <property type="entry name" value="XPA C-terminal domain"/>
    <property type="match status" value="1"/>
</dbReference>
<keyword evidence="16" id="KW-1185">Reference proteome</keyword>
<evidence type="ECO:0000256" key="13">
    <source>
        <dbReference type="SAM" id="Phobius"/>
    </source>
</evidence>
<dbReference type="GO" id="GO:0015297">
    <property type="term" value="F:antiporter activity"/>
    <property type="evidence" value="ECO:0007669"/>
    <property type="project" value="UniProtKB-KW"/>
</dbReference>
<evidence type="ECO:0000256" key="8">
    <source>
        <dbReference type="ARBA" id="ARBA00022989"/>
    </source>
</evidence>
<dbReference type="Pfam" id="PF01545">
    <property type="entry name" value="Cation_efflux"/>
    <property type="match status" value="1"/>
</dbReference>
<dbReference type="Gene3D" id="1.20.1510.10">
    <property type="entry name" value="Cation efflux protein transmembrane domain"/>
    <property type="match status" value="1"/>
</dbReference>
<accession>A0A0D6LW76</accession>
<feature type="transmembrane region" description="Helical" evidence="13">
    <location>
        <begin position="240"/>
        <end position="260"/>
    </location>
</feature>
<evidence type="ECO:0000256" key="11">
    <source>
        <dbReference type="ARBA" id="ARBA00023242"/>
    </source>
</evidence>
<name>A0A0D6LW76_9BILA</name>
<keyword evidence="6" id="KW-0862">Zinc</keyword>
<evidence type="ECO:0000256" key="5">
    <source>
        <dbReference type="ARBA" id="ARBA00022692"/>
    </source>
</evidence>
<feature type="domain" description="Cation efflux protein transmembrane" evidence="14">
    <location>
        <begin position="137"/>
        <end position="281"/>
    </location>
</feature>
<gene>
    <name evidence="15" type="ORF">ANCCEY_09007</name>
</gene>
<reference evidence="15 16" key="1">
    <citation type="submission" date="2013-05" db="EMBL/GenBank/DDBJ databases">
        <title>Draft genome of the parasitic nematode Anyclostoma ceylanicum.</title>
        <authorList>
            <person name="Mitreva M."/>
        </authorList>
    </citation>
    <scope>NUCLEOTIDE SEQUENCE [LARGE SCALE GENOMIC DNA]</scope>
</reference>
<dbReference type="SUPFAM" id="SSF161111">
    <property type="entry name" value="Cation efflux protein transmembrane domain-like"/>
    <property type="match status" value="1"/>
</dbReference>
<dbReference type="InterPro" id="IPR009061">
    <property type="entry name" value="DNA-bd_dom_put_sf"/>
</dbReference>
<dbReference type="GO" id="GO:0006882">
    <property type="term" value="P:intracellular zinc ion homeostasis"/>
    <property type="evidence" value="ECO:0007669"/>
    <property type="project" value="TreeGrafter"/>
</dbReference>
<evidence type="ECO:0000256" key="12">
    <source>
        <dbReference type="ARBA" id="ARBA00048349"/>
    </source>
</evidence>
<keyword evidence="3" id="KW-0813">Transport</keyword>
<evidence type="ECO:0000256" key="6">
    <source>
        <dbReference type="ARBA" id="ARBA00022833"/>
    </source>
</evidence>
<keyword evidence="10 13" id="KW-0472">Membrane</keyword>
<keyword evidence="9" id="KW-0406">Ion transport</keyword>
<comment type="catalytic activity">
    <reaction evidence="12">
        <text>Zn(2+)(in) + 2 H(+)(out) = Zn(2+)(out) + 2 H(+)(in)</text>
        <dbReference type="Rhea" id="RHEA:72627"/>
        <dbReference type="ChEBI" id="CHEBI:15378"/>
        <dbReference type="ChEBI" id="CHEBI:29105"/>
    </reaction>
</comment>